<evidence type="ECO:0000313" key="17">
    <source>
        <dbReference type="Proteomes" id="UP000692954"/>
    </source>
</evidence>
<feature type="transmembrane region" description="Helical" evidence="13">
    <location>
        <begin position="945"/>
        <end position="966"/>
    </location>
</feature>
<evidence type="ECO:0000259" key="15">
    <source>
        <dbReference type="Pfam" id="PF16212"/>
    </source>
</evidence>
<feature type="binding site" evidence="12">
    <location>
        <position position="357"/>
    </location>
    <ligand>
        <name>Mg(2+)</name>
        <dbReference type="ChEBI" id="CHEBI:18420"/>
    </ligand>
</feature>
<dbReference type="GO" id="GO:0016887">
    <property type="term" value="F:ATP hydrolysis activity"/>
    <property type="evidence" value="ECO:0007669"/>
    <property type="project" value="InterPro"/>
</dbReference>
<evidence type="ECO:0000256" key="12">
    <source>
        <dbReference type="PIRSR" id="PIRSR606539-3"/>
    </source>
</evidence>
<dbReference type="GO" id="GO:0140326">
    <property type="term" value="F:ATPase-coupled intramembrane lipid transporter activity"/>
    <property type="evidence" value="ECO:0007669"/>
    <property type="project" value="UniProtKB-EC"/>
</dbReference>
<dbReference type="SFLD" id="SFLDF00027">
    <property type="entry name" value="p-type_atpase"/>
    <property type="match status" value="1"/>
</dbReference>
<feature type="binding site" evidence="11">
    <location>
        <position position="492"/>
    </location>
    <ligand>
        <name>ATP</name>
        <dbReference type="ChEBI" id="CHEBI:30616"/>
    </ligand>
</feature>
<keyword evidence="8 13" id="KW-1133">Transmembrane helix</keyword>
<evidence type="ECO:0000259" key="14">
    <source>
        <dbReference type="Pfam" id="PF16209"/>
    </source>
</evidence>
<keyword evidence="4 11" id="KW-0547">Nucleotide-binding</keyword>
<dbReference type="InterPro" id="IPR032631">
    <property type="entry name" value="P-type_ATPase_N"/>
</dbReference>
<dbReference type="InterPro" id="IPR032630">
    <property type="entry name" value="P_typ_ATPase_c"/>
</dbReference>
<feature type="binding site" evidence="11">
    <location>
        <position position="746"/>
    </location>
    <ligand>
        <name>ATP</name>
        <dbReference type="ChEBI" id="CHEBI:30616"/>
    </ligand>
</feature>
<feature type="transmembrane region" description="Helical" evidence="13">
    <location>
        <begin position="292"/>
        <end position="314"/>
    </location>
</feature>
<evidence type="ECO:0000256" key="2">
    <source>
        <dbReference type="ARBA" id="ARBA00022692"/>
    </source>
</evidence>
<feature type="transmembrane region" description="Helical" evidence="13">
    <location>
        <begin position="986"/>
        <end position="1005"/>
    </location>
</feature>
<feature type="binding site" evidence="11">
    <location>
        <position position="745"/>
    </location>
    <ligand>
        <name>ATP</name>
        <dbReference type="ChEBI" id="CHEBI:30616"/>
    </ligand>
</feature>
<organism evidence="16 17">
    <name type="scientific">Paramecium sonneborni</name>
    <dbReference type="NCBI Taxonomy" id="65129"/>
    <lineage>
        <taxon>Eukaryota</taxon>
        <taxon>Sar</taxon>
        <taxon>Alveolata</taxon>
        <taxon>Ciliophora</taxon>
        <taxon>Intramacronucleata</taxon>
        <taxon>Oligohymenophorea</taxon>
        <taxon>Peniculida</taxon>
        <taxon>Parameciidae</taxon>
        <taxon>Paramecium</taxon>
    </lineage>
</organism>
<evidence type="ECO:0000256" key="3">
    <source>
        <dbReference type="ARBA" id="ARBA00022723"/>
    </source>
</evidence>
<dbReference type="PROSITE" id="PS00154">
    <property type="entry name" value="ATPASE_E1_E2"/>
    <property type="match status" value="1"/>
</dbReference>
<dbReference type="InterPro" id="IPR001757">
    <property type="entry name" value="P_typ_ATPase"/>
</dbReference>
<comment type="catalytic activity">
    <reaction evidence="13">
        <text>ATP + H2O + phospholipidSide 1 = ADP + phosphate + phospholipidSide 2.</text>
        <dbReference type="EC" id="7.6.2.1"/>
    </reaction>
</comment>
<evidence type="ECO:0000256" key="13">
    <source>
        <dbReference type="RuleBase" id="RU362033"/>
    </source>
</evidence>
<feature type="binding site" evidence="11">
    <location>
        <position position="721"/>
    </location>
    <ligand>
        <name>ATP</name>
        <dbReference type="ChEBI" id="CHEBI:30616"/>
    </ligand>
</feature>
<keyword evidence="7 13" id="KW-1278">Translocase</keyword>
<feature type="binding site" evidence="11">
    <location>
        <position position="630"/>
    </location>
    <ligand>
        <name>ATP</name>
        <dbReference type="ChEBI" id="CHEBI:30616"/>
    </ligand>
</feature>
<evidence type="ECO:0000256" key="7">
    <source>
        <dbReference type="ARBA" id="ARBA00022967"/>
    </source>
</evidence>
<keyword evidence="17" id="KW-1185">Reference proteome</keyword>
<evidence type="ECO:0000256" key="5">
    <source>
        <dbReference type="ARBA" id="ARBA00022840"/>
    </source>
</evidence>
<dbReference type="SFLD" id="SFLDG00002">
    <property type="entry name" value="C1.7:_P-type_atpase_like"/>
    <property type="match status" value="1"/>
</dbReference>
<dbReference type="PANTHER" id="PTHR24092:SF150">
    <property type="entry name" value="PHOSPHOLIPID-TRANSPORTING ATPASE"/>
    <property type="match status" value="1"/>
</dbReference>
<feature type="domain" description="P-type ATPase C-terminal" evidence="15">
    <location>
        <begin position="768"/>
        <end position="1009"/>
    </location>
</feature>
<feature type="binding site" evidence="12">
    <location>
        <position position="359"/>
    </location>
    <ligand>
        <name>Mg(2+)</name>
        <dbReference type="ChEBI" id="CHEBI:18420"/>
    </ligand>
</feature>
<dbReference type="Proteomes" id="UP000692954">
    <property type="component" value="Unassembled WGS sequence"/>
</dbReference>
<keyword evidence="6 12" id="KW-0460">Magnesium</keyword>
<dbReference type="InterPro" id="IPR018303">
    <property type="entry name" value="ATPase_P-typ_P_site"/>
</dbReference>
<keyword evidence="9 13" id="KW-0472">Membrane</keyword>
<dbReference type="InterPro" id="IPR006539">
    <property type="entry name" value="P-type_ATPase_IV"/>
</dbReference>
<evidence type="ECO:0000313" key="16">
    <source>
        <dbReference type="EMBL" id="CAD8050422.1"/>
    </source>
</evidence>
<feature type="binding site" evidence="11">
    <location>
        <position position="515"/>
    </location>
    <ligand>
        <name>ATP</name>
        <dbReference type="ChEBI" id="CHEBI:30616"/>
    </ligand>
</feature>
<dbReference type="OrthoDB" id="377733at2759"/>
<feature type="binding site" evidence="11">
    <location>
        <position position="358"/>
    </location>
    <ligand>
        <name>ATP</name>
        <dbReference type="ChEBI" id="CHEBI:30616"/>
    </ligand>
</feature>
<feature type="binding site" evidence="11">
    <location>
        <position position="549"/>
    </location>
    <ligand>
        <name>ATP</name>
        <dbReference type="ChEBI" id="CHEBI:30616"/>
    </ligand>
</feature>
<protein>
    <recommendedName>
        <fullName evidence="13">Phospholipid-transporting ATPase</fullName>
        <ecNumber evidence="13">7.6.2.1</ecNumber>
    </recommendedName>
</protein>
<proteinExistence type="inferred from homology"/>
<feature type="active site" description="4-aspartylphosphate intermediate" evidence="10">
    <location>
        <position position="357"/>
    </location>
</feature>
<dbReference type="AlphaFoldDB" id="A0A8S1KCI6"/>
<dbReference type="GO" id="GO:0000287">
    <property type="term" value="F:magnesium ion binding"/>
    <property type="evidence" value="ECO:0007669"/>
    <property type="project" value="UniProtKB-UniRule"/>
</dbReference>
<keyword evidence="2 13" id="KW-0812">Transmembrane</keyword>
<feature type="domain" description="P-type ATPase N-terminal" evidence="14">
    <location>
        <begin position="2"/>
        <end position="37"/>
    </location>
</feature>
<dbReference type="EMBL" id="CAJJDN010000005">
    <property type="protein sequence ID" value="CAD8050422.1"/>
    <property type="molecule type" value="Genomic_DNA"/>
</dbReference>
<dbReference type="NCBIfam" id="TIGR01494">
    <property type="entry name" value="ATPase_P-type"/>
    <property type="match status" value="1"/>
</dbReference>
<reference evidence="16" key="1">
    <citation type="submission" date="2021-01" db="EMBL/GenBank/DDBJ databases">
        <authorList>
            <consortium name="Genoscope - CEA"/>
            <person name="William W."/>
        </authorList>
    </citation>
    <scope>NUCLEOTIDE SEQUENCE</scope>
</reference>
<dbReference type="Pfam" id="PF13246">
    <property type="entry name" value="Cation_ATPase"/>
    <property type="match status" value="1"/>
</dbReference>
<feature type="binding site" evidence="11">
    <location>
        <position position="631"/>
    </location>
    <ligand>
        <name>ATP</name>
        <dbReference type="ChEBI" id="CHEBI:30616"/>
    </ligand>
</feature>
<evidence type="ECO:0000256" key="6">
    <source>
        <dbReference type="ARBA" id="ARBA00022842"/>
    </source>
</evidence>
<evidence type="ECO:0000256" key="11">
    <source>
        <dbReference type="PIRSR" id="PIRSR606539-2"/>
    </source>
</evidence>
<dbReference type="Pfam" id="PF16212">
    <property type="entry name" value="PhoLip_ATPase_C"/>
    <property type="match status" value="1"/>
</dbReference>
<dbReference type="GO" id="GO:0005524">
    <property type="term" value="F:ATP binding"/>
    <property type="evidence" value="ECO:0007669"/>
    <property type="project" value="UniProtKB-UniRule"/>
</dbReference>
<comment type="subcellular location">
    <subcellularLocation>
        <location evidence="1 13">Membrane</location>
        <topology evidence="1 13">Multi-pass membrane protein</topology>
    </subcellularLocation>
</comment>
<evidence type="ECO:0000256" key="9">
    <source>
        <dbReference type="ARBA" id="ARBA00023136"/>
    </source>
</evidence>
<comment type="caution">
    <text evidence="16">The sequence shown here is derived from an EMBL/GenBank/DDBJ whole genome shotgun (WGS) entry which is preliminary data.</text>
</comment>
<feature type="transmembrane region" description="Helical" evidence="13">
    <location>
        <begin position="882"/>
        <end position="904"/>
    </location>
</feature>
<comment type="cofactor">
    <cofactor evidence="12">
        <name>Mg(2+)</name>
        <dbReference type="ChEBI" id="CHEBI:18420"/>
    </cofactor>
</comment>
<evidence type="ECO:0000256" key="10">
    <source>
        <dbReference type="PIRSR" id="PIRSR606539-1"/>
    </source>
</evidence>
<dbReference type="EC" id="7.6.2.1" evidence="13"/>
<evidence type="ECO:0000256" key="4">
    <source>
        <dbReference type="ARBA" id="ARBA00022741"/>
    </source>
</evidence>
<dbReference type="GO" id="GO:0045332">
    <property type="term" value="P:phospholipid translocation"/>
    <property type="evidence" value="ECO:0007669"/>
    <property type="project" value="TreeGrafter"/>
</dbReference>
<dbReference type="NCBIfam" id="TIGR01652">
    <property type="entry name" value="ATPase-Plipid"/>
    <property type="match status" value="1"/>
</dbReference>
<comment type="similarity">
    <text evidence="13">Belongs to the cation transport ATPase (P-type) (TC 3.A.3) family. Type IV subfamily.</text>
</comment>
<sequence>MITFFPLNLIEQFSKLPNFYYLVIAIMQMMSLISITNGQPVVMGPLSLSICIQMIKDFIEDYQIRKSDDAENNKKIYLIRTNEIPRIAKWSELRIGDLIKVQKDEQIPADILLIQTSDKWGNAYIDAQNLDGETNLKCKNIQQNLKQLQEQTEEYLSALKMTIKYERPNPYHYLFRGIAEFNNEPITLSQENLVLRGCVLRNVNFIYGIVCYNGHDSKIMLNSMKQLLKCSHLERTLNKLIIFIFQLQIIMCGLGAFLNSLWQLIYNSQLSYLEILNTEFNHNFIKNLFLQWGSWILIFSNLIPILLLVSLDIVKYFQGILITIDQGTYSSEYDIKTSVQSSNLNEELGLVDYIFCDKTGTLTKNQLYFKCLTVNQKSYGKEQTIKNEKVSKSAQVLKVDFSDETFFNDLNQTPKRGPLHEFLLCLSLCHNVIADNNNGQLLYQAKSSDELALVNFARYCGYTFEGLDESNRIIINIRGEIQLYQMIHVFEFNSTRKRFSVIVQDPQNQIILYTKGPDQIMENLMNPISPELKEKTWKDLQEFALIGLRTLLLTKRILPLQIFKEWENGYLQACCASQNKDNQIMNYQAKIEQELELIGGTAVEDKLQEDVGPTIQYLKDAGIKIWVLTGDKVETAINIGYSCQLLNKSLQQIIVDGNNEQSVSNELEQAFQKIQDNNKNSLIISGFALQIAMKPEFSSILMKIAEKCEAVIACRVTPKQKQDIVQLVRENKPNVTTLAIGDGANDVNMIRAAHIGIGIKGNEGLQAAKASDYSIGEFKILKRLILYHGRENYRKNQTFINYNFYKTMLLVLPQYWWAFCNGFSAVLLYDQLLYESYNLFFTSLPIVLYAIFDQEFAADIFTSNPAIYCINKKQKLFNLKIFLYWIFNGTIQAAILSCLTFSIYETSSIYNGMMSDLWTTGAILLGFSVLISNIKIIVCSNNYSIGVIVGLFGSFIIYIILFIIISEKMNQSEMSNSLNASFAQQKFYLTSLLVIGATSIFDLAFTQLAKWSQYAKVEIQHDKVYSLIKKQHIELQDEQQQNQPIPYTQIQQINFPKSHIKQDFIDLAQSQEEN</sequence>
<name>A0A8S1KCI6_9CILI</name>
<keyword evidence="3 12" id="KW-0479">Metal-binding</keyword>
<gene>
    <name evidence="16" type="ORF">PSON_ATCC_30995.1.T0050007</name>
</gene>
<accession>A0A8S1KCI6</accession>
<evidence type="ECO:0000256" key="1">
    <source>
        <dbReference type="ARBA" id="ARBA00004141"/>
    </source>
</evidence>
<feature type="binding site" evidence="11">
    <location>
        <position position="715"/>
    </location>
    <ligand>
        <name>ATP</name>
        <dbReference type="ChEBI" id="CHEBI:30616"/>
    </ligand>
</feature>
<dbReference type="FunFam" id="3.40.50.1000:FF:000190">
    <property type="entry name" value="Phospholipid-transporting ATPase"/>
    <property type="match status" value="1"/>
</dbReference>
<feature type="binding site" evidence="12">
    <location>
        <position position="746"/>
    </location>
    <ligand>
        <name>Mg(2+)</name>
        <dbReference type="ChEBI" id="CHEBI:18420"/>
    </ligand>
</feature>
<dbReference type="InterPro" id="IPR044492">
    <property type="entry name" value="P_typ_ATPase_HD_dom"/>
</dbReference>
<feature type="transmembrane region" description="Helical" evidence="13">
    <location>
        <begin position="240"/>
        <end position="262"/>
    </location>
</feature>
<dbReference type="SFLD" id="SFLDS00003">
    <property type="entry name" value="Haloacid_Dehalogenase"/>
    <property type="match status" value="1"/>
</dbReference>
<keyword evidence="5 11" id="KW-0067">ATP-binding</keyword>
<feature type="binding site" evidence="11">
    <location>
        <position position="359"/>
    </location>
    <ligand>
        <name>ATP</name>
        <dbReference type="ChEBI" id="CHEBI:30616"/>
    </ligand>
</feature>
<feature type="binding site" evidence="11">
    <location>
        <position position="357"/>
    </location>
    <ligand>
        <name>ATP</name>
        <dbReference type="ChEBI" id="CHEBI:30616"/>
    </ligand>
</feature>
<feature type="transmembrane region" description="Helical" evidence="13">
    <location>
        <begin position="916"/>
        <end position="938"/>
    </location>
</feature>
<feature type="binding site" evidence="12">
    <location>
        <position position="742"/>
    </location>
    <ligand>
        <name>Mg(2+)</name>
        <dbReference type="ChEBI" id="CHEBI:18420"/>
    </ligand>
</feature>
<feature type="binding site" evidence="11">
    <location>
        <position position="629"/>
    </location>
    <ligand>
        <name>ATP</name>
        <dbReference type="ChEBI" id="CHEBI:30616"/>
    </ligand>
</feature>
<dbReference type="Pfam" id="PF16209">
    <property type="entry name" value="PhoLip_ATPase_N"/>
    <property type="match status" value="1"/>
</dbReference>
<dbReference type="GO" id="GO:0005886">
    <property type="term" value="C:plasma membrane"/>
    <property type="evidence" value="ECO:0007669"/>
    <property type="project" value="TreeGrafter"/>
</dbReference>
<feature type="binding site" evidence="11">
    <location>
        <position position="450"/>
    </location>
    <ligand>
        <name>ATP</name>
        <dbReference type="ChEBI" id="CHEBI:30616"/>
    </ligand>
</feature>
<dbReference type="PANTHER" id="PTHR24092">
    <property type="entry name" value="PROBABLE PHOSPHOLIPID-TRANSPORTING ATPASE"/>
    <property type="match status" value="1"/>
</dbReference>
<feature type="transmembrane region" description="Helical" evidence="13">
    <location>
        <begin position="20"/>
        <end position="38"/>
    </location>
</feature>
<evidence type="ECO:0000256" key="8">
    <source>
        <dbReference type="ARBA" id="ARBA00022989"/>
    </source>
</evidence>